<evidence type="ECO:0000313" key="4">
    <source>
        <dbReference type="Proteomes" id="UP000609346"/>
    </source>
</evidence>
<dbReference type="EMBL" id="JACXZA010000003">
    <property type="protein sequence ID" value="MBD3920244.1"/>
    <property type="molecule type" value="Genomic_DNA"/>
</dbReference>
<dbReference type="InterPro" id="IPR007345">
    <property type="entry name" value="Polysacch_pyruvyl_Trfase"/>
</dbReference>
<organism evidence="3 4">
    <name type="scientific">Paenibacillus terricola</name>
    <dbReference type="NCBI Taxonomy" id="2763503"/>
    <lineage>
        <taxon>Bacteria</taxon>
        <taxon>Bacillati</taxon>
        <taxon>Bacillota</taxon>
        <taxon>Bacilli</taxon>
        <taxon>Bacillales</taxon>
        <taxon>Paenibacillaceae</taxon>
        <taxon>Paenibacillus</taxon>
    </lineage>
</organism>
<feature type="compositionally biased region" description="Polar residues" evidence="1">
    <location>
        <begin position="68"/>
        <end position="77"/>
    </location>
</feature>
<gene>
    <name evidence="3" type="ORF">H8B09_15870</name>
</gene>
<accession>A0ABR8MW93</accession>
<comment type="caution">
    <text evidence="3">The sequence shown here is derived from an EMBL/GenBank/DDBJ whole genome shotgun (WGS) entry which is preliminary data.</text>
</comment>
<proteinExistence type="predicted"/>
<feature type="domain" description="Polysaccharide pyruvyl transferase" evidence="2">
    <location>
        <begin position="14"/>
        <end position="403"/>
    </location>
</feature>
<evidence type="ECO:0000256" key="1">
    <source>
        <dbReference type="SAM" id="MobiDB-lite"/>
    </source>
</evidence>
<dbReference type="RefSeq" id="WP_191204480.1">
    <property type="nucleotide sequence ID" value="NZ_JACXZA010000003.1"/>
</dbReference>
<dbReference type="GO" id="GO:0016740">
    <property type="term" value="F:transferase activity"/>
    <property type="evidence" value="ECO:0007669"/>
    <property type="project" value="UniProtKB-KW"/>
</dbReference>
<name>A0ABR8MW93_9BACL</name>
<dbReference type="PANTHER" id="PTHR36836">
    <property type="entry name" value="COLANIC ACID BIOSYNTHESIS PROTEIN WCAK"/>
    <property type="match status" value="1"/>
</dbReference>
<dbReference type="PANTHER" id="PTHR36836:SF1">
    <property type="entry name" value="COLANIC ACID BIOSYNTHESIS PROTEIN WCAK"/>
    <property type="match status" value="1"/>
</dbReference>
<evidence type="ECO:0000259" key="2">
    <source>
        <dbReference type="Pfam" id="PF04230"/>
    </source>
</evidence>
<protein>
    <submittedName>
        <fullName evidence="3">Polysaccharide pyruvyl transferase family protein</fullName>
    </submittedName>
</protein>
<feature type="region of interest" description="Disordered" evidence="1">
    <location>
        <begin position="67"/>
        <end position="93"/>
    </location>
</feature>
<sequence length="463" mass="50814">MKTVLLAGVPQSPNLGDGLIALTLNRLIAMRGTHRVIHFDLLHGQWEADESHIAAADSARLQAASGAETFSSSSMTGSLPKRTREEGTAGRPQLADIQANARIRLNASGASKRMTPDTLRRWKAYWLDKRRNAKLNEPLRKAVAQADAVFIGGGHLLIDTYWTFPLAIRRIAAEAKRQRKPLHLLLVGARGPWSRQASRWLLDACRYAATIAVRDEDSLSFLLGMDPSLAAKTVALADPALYTPETFGLPAAGAQQQQAGYPMGRSAAHPVKPSSAWPKGGASRRPVVGLGIMDPNEMNRHCPYRWEREACAAWWQSAAETLAARGCEVRLFTNGAATDNAFVEQYVKPLCEEVQHTTVMRYPTTVGQLMDSIADCDVVIAQRLHACIPALALGKPTYGIIWDRKLENIFAELNLAEQLIDFRIPAERTIGSVGLDGLLPDAFLPALERKKRELFEHIGSILP</sequence>
<keyword evidence="3" id="KW-0808">Transferase</keyword>
<evidence type="ECO:0000313" key="3">
    <source>
        <dbReference type="EMBL" id="MBD3920244.1"/>
    </source>
</evidence>
<dbReference type="Proteomes" id="UP000609346">
    <property type="component" value="Unassembled WGS sequence"/>
</dbReference>
<reference evidence="3 4" key="1">
    <citation type="submission" date="2020-09" db="EMBL/GenBank/DDBJ databases">
        <title>Paenibacillus sp. strain PR3 16S rRNA gene Genome sequencing and assembly.</title>
        <authorList>
            <person name="Kim J."/>
        </authorList>
    </citation>
    <scope>NUCLEOTIDE SEQUENCE [LARGE SCALE GENOMIC DNA]</scope>
    <source>
        <strain evidence="3 4">PR3</strain>
    </source>
</reference>
<dbReference type="Pfam" id="PF04230">
    <property type="entry name" value="PS_pyruv_trans"/>
    <property type="match status" value="1"/>
</dbReference>
<keyword evidence="4" id="KW-1185">Reference proteome</keyword>